<reference evidence="6" key="4">
    <citation type="submission" date="2022-11" db="EMBL/GenBank/DDBJ databases">
        <title>Draft genome sequence of Sellimonas catena strain 18CBH55.</title>
        <authorList>
            <person name="Hisatomi A."/>
            <person name="Ohkuma M."/>
            <person name="Sakamoto M."/>
        </authorList>
    </citation>
    <scope>NUCLEOTIDE SEQUENCE</scope>
    <source>
        <strain evidence="6">18CBH55</strain>
    </source>
</reference>
<gene>
    <name evidence="4 5" type="primary">ispD</name>
    <name evidence="5" type="ORF">Selli1_33760</name>
    <name evidence="6" type="ORF">Selli2_30840</name>
</gene>
<evidence type="ECO:0000313" key="7">
    <source>
        <dbReference type="Proteomes" id="UP001145145"/>
    </source>
</evidence>
<dbReference type="RefSeq" id="WP_281845775.1">
    <property type="nucleotide sequence ID" value="NZ_BSBO01000053.1"/>
</dbReference>
<dbReference type="InterPro" id="IPR034683">
    <property type="entry name" value="IspD/TarI"/>
</dbReference>
<feature type="site" description="Positions MEP for the nucleophilic attack" evidence="4">
    <location>
        <position position="219"/>
    </location>
</feature>
<evidence type="ECO:0000256" key="2">
    <source>
        <dbReference type="ARBA" id="ARBA00022695"/>
    </source>
</evidence>
<dbReference type="GO" id="GO:0050518">
    <property type="term" value="F:2-C-methyl-D-erythritol 4-phosphate cytidylyltransferase activity"/>
    <property type="evidence" value="ECO:0007669"/>
    <property type="project" value="UniProtKB-UniRule"/>
</dbReference>
<dbReference type="EMBL" id="BSCH01000023">
    <property type="protein sequence ID" value="GLG91657.1"/>
    <property type="molecule type" value="Genomic_DNA"/>
</dbReference>
<dbReference type="PANTHER" id="PTHR32125:SF4">
    <property type="entry name" value="2-C-METHYL-D-ERYTHRITOL 4-PHOSPHATE CYTIDYLYLTRANSFERASE, CHLOROPLASTIC"/>
    <property type="match status" value="1"/>
</dbReference>
<reference evidence="6" key="3">
    <citation type="submission" date="2022-11" db="EMBL/GenBank/DDBJ databases">
        <title>Draft genome sequence of Sellimonas catena strain 18CBH55.</title>
        <authorList>
            <person name="Atsushi H."/>
            <person name="Moriya O."/>
            <person name="Mitsuo S."/>
        </authorList>
    </citation>
    <scope>NUCLEOTIDE SEQUENCE</scope>
    <source>
        <strain evidence="6">18CBH55</strain>
    </source>
</reference>
<dbReference type="Proteomes" id="UP001145145">
    <property type="component" value="Unassembled WGS sequence"/>
</dbReference>
<proteinExistence type="inferred from homology"/>
<comment type="pathway">
    <text evidence="4">Isoprenoid biosynthesis; isopentenyl diphosphate biosynthesis via DXP pathway; isopentenyl diphosphate from 1-deoxy-D-xylulose 5-phosphate: step 2/6.</text>
</comment>
<keyword evidence="3 4" id="KW-0414">Isoprene biosynthesis</keyword>
<evidence type="ECO:0000256" key="1">
    <source>
        <dbReference type="ARBA" id="ARBA00022679"/>
    </source>
</evidence>
<comment type="function">
    <text evidence="4">Catalyzes the formation of 4-diphosphocytidyl-2-C-methyl-D-erythritol from CTP and 2-C-methyl-D-erythritol 4-phosphate (MEP).</text>
</comment>
<dbReference type="Pfam" id="PF01128">
    <property type="entry name" value="IspD"/>
    <property type="match status" value="1"/>
</dbReference>
<organism evidence="5 7">
    <name type="scientific">Sellimonas catena</name>
    <dbReference type="NCBI Taxonomy" id="2994035"/>
    <lineage>
        <taxon>Bacteria</taxon>
        <taxon>Bacillati</taxon>
        <taxon>Bacillota</taxon>
        <taxon>Clostridia</taxon>
        <taxon>Lachnospirales</taxon>
        <taxon>Lachnospiraceae</taxon>
        <taxon>Sellimonas</taxon>
    </lineage>
</organism>
<dbReference type="Proteomes" id="UP001145094">
    <property type="component" value="Unassembled WGS sequence"/>
</dbReference>
<reference evidence="5 7" key="5">
    <citation type="journal article" date="2023" name="Int. J. Syst. Evol. Microbiol.">
        <title>Sellimonas catena sp. nov., isolated from human faeces.</title>
        <authorList>
            <person name="Hisatomi A."/>
            <person name="Ohkuma M."/>
            <person name="Sakamoto M."/>
        </authorList>
    </citation>
    <scope>NUCLEOTIDE SEQUENCE [LARGE SCALE GENOMIC DNA]</scope>
    <source>
        <strain evidence="5 7">12EGH17</strain>
        <strain evidence="6">18CBH55</strain>
    </source>
</reference>
<accession>A0A9W6FDN6</accession>
<dbReference type="Gene3D" id="3.90.550.10">
    <property type="entry name" value="Spore Coat Polysaccharide Biosynthesis Protein SpsA, Chain A"/>
    <property type="match status" value="1"/>
</dbReference>
<reference evidence="5" key="2">
    <citation type="submission" date="2022-11" db="EMBL/GenBank/DDBJ databases">
        <title>Draft genome sequence of Sellimonas catena strain 12EGH17.</title>
        <authorList>
            <person name="Hisatomi A."/>
            <person name="Ohkuma M."/>
            <person name="Sakamoto M."/>
        </authorList>
    </citation>
    <scope>NUCLEOTIDE SEQUENCE</scope>
    <source>
        <strain evidence="5">12EGH17</strain>
    </source>
</reference>
<comment type="catalytic activity">
    <reaction evidence="4">
        <text>2-C-methyl-D-erythritol 4-phosphate + CTP + H(+) = 4-CDP-2-C-methyl-D-erythritol + diphosphate</text>
        <dbReference type="Rhea" id="RHEA:13429"/>
        <dbReference type="ChEBI" id="CHEBI:15378"/>
        <dbReference type="ChEBI" id="CHEBI:33019"/>
        <dbReference type="ChEBI" id="CHEBI:37563"/>
        <dbReference type="ChEBI" id="CHEBI:57823"/>
        <dbReference type="ChEBI" id="CHEBI:58262"/>
        <dbReference type="EC" id="2.7.7.60"/>
    </reaction>
</comment>
<dbReference type="EC" id="2.7.7.60" evidence="4"/>
<dbReference type="InterPro" id="IPR050088">
    <property type="entry name" value="IspD/TarI_cytidylyltransf_bact"/>
</dbReference>
<feature type="site" description="Transition state stabilizer" evidence="4">
    <location>
        <position position="17"/>
    </location>
</feature>
<evidence type="ECO:0000313" key="5">
    <source>
        <dbReference type="EMBL" id="GLG06202.1"/>
    </source>
</evidence>
<feature type="site" description="Positions MEP for the nucleophilic attack" evidence="4">
    <location>
        <position position="161"/>
    </location>
</feature>
<dbReference type="PANTHER" id="PTHR32125">
    <property type="entry name" value="2-C-METHYL-D-ERYTHRITOL 4-PHOSPHATE CYTIDYLYLTRANSFERASE, CHLOROPLASTIC"/>
    <property type="match status" value="1"/>
</dbReference>
<dbReference type="HAMAP" id="MF_00108">
    <property type="entry name" value="IspD"/>
    <property type="match status" value="1"/>
</dbReference>
<dbReference type="InterPro" id="IPR001228">
    <property type="entry name" value="IspD"/>
</dbReference>
<name>A0A9W6FDN6_9FIRM</name>
<dbReference type="SUPFAM" id="SSF53448">
    <property type="entry name" value="Nucleotide-diphospho-sugar transferases"/>
    <property type="match status" value="1"/>
</dbReference>
<dbReference type="EMBL" id="BSBO01000053">
    <property type="protein sequence ID" value="GLG06202.1"/>
    <property type="molecule type" value="Genomic_DNA"/>
</dbReference>
<feature type="site" description="Transition state stabilizer" evidence="4">
    <location>
        <position position="24"/>
    </location>
</feature>
<dbReference type="NCBIfam" id="TIGR00453">
    <property type="entry name" value="ispD"/>
    <property type="match status" value="1"/>
</dbReference>
<evidence type="ECO:0000256" key="3">
    <source>
        <dbReference type="ARBA" id="ARBA00023229"/>
    </source>
</evidence>
<dbReference type="AlphaFoldDB" id="A0A9W6FDN6"/>
<keyword evidence="1 4" id="KW-0808">Transferase</keyword>
<reference evidence="5" key="1">
    <citation type="submission" date="2022-08" db="EMBL/GenBank/DDBJ databases">
        <title>Draft genome sequence of Sellimonas catena strain 12EGH17.</title>
        <authorList>
            <person name="Atsushi H."/>
            <person name="Moriya O."/>
            <person name="Mitsuo S."/>
        </authorList>
    </citation>
    <scope>NUCLEOTIDE SEQUENCE</scope>
    <source>
        <strain evidence="5">12EGH17</strain>
    </source>
</reference>
<dbReference type="InterPro" id="IPR029044">
    <property type="entry name" value="Nucleotide-diphossugar_trans"/>
</dbReference>
<protein>
    <recommendedName>
        <fullName evidence="4">2-C-methyl-D-erythritol 4-phosphate cytidylyltransferase</fullName>
        <ecNumber evidence="4">2.7.7.60</ecNumber>
    </recommendedName>
    <alternativeName>
        <fullName evidence="4">4-diphosphocytidyl-2C-methyl-D-erythritol synthase</fullName>
    </alternativeName>
    <alternativeName>
        <fullName evidence="4">MEP cytidylyltransferase</fullName>
        <shortName evidence="4">MCT</shortName>
    </alternativeName>
</protein>
<keyword evidence="7" id="KW-1185">Reference proteome</keyword>
<keyword evidence="2 4" id="KW-0548">Nucleotidyltransferase</keyword>
<evidence type="ECO:0000313" key="6">
    <source>
        <dbReference type="EMBL" id="GLG91657.1"/>
    </source>
</evidence>
<sequence>MKAKGIAVVLAAGQGKRMGGTIQKQYMDLCGKPVLYYTLKAFEESEVIDQVILVSGKEEKDQVRESIVDFYGFQKVTQITEGGKERYDSVWNALQIVDKMKDKEESYVFIHDGARPLVDDSILKRTYEEVRRSGACVAGMPVKDTIKIVNENLETEETPDRKKMWMIQTPQVFKAPLIIEAYRKMMAVPHSHVTDDAMAVEMVMKHPVKMVEGSYKNIKITTPEDLKIAKVFLK</sequence>
<dbReference type="GO" id="GO:0019288">
    <property type="term" value="P:isopentenyl diphosphate biosynthetic process, methylerythritol 4-phosphate pathway"/>
    <property type="evidence" value="ECO:0007669"/>
    <property type="project" value="UniProtKB-UniRule"/>
</dbReference>
<evidence type="ECO:0000256" key="4">
    <source>
        <dbReference type="HAMAP-Rule" id="MF_00108"/>
    </source>
</evidence>
<comment type="similarity">
    <text evidence="4">Belongs to the IspD/TarI cytidylyltransferase family. IspD subfamily.</text>
</comment>
<dbReference type="FunFam" id="3.90.550.10:FF:000003">
    <property type="entry name" value="2-C-methyl-D-erythritol 4-phosphate cytidylyltransferase"/>
    <property type="match status" value="1"/>
</dbReference>
<dbReference type="CDD" id="cd02516">
    <property type="entry name" value="CDP-ME_synthetase"/>
    <property type="match status" value="1"/>
</dbReference>
<comment type="caution">
    <text evidence="5">The sequence shown here is derived from an EMBL/GenBank/DDBJ whole genome shotgun (WGS) entry which is preliminary data.</text>
</comment>